<dbReference type="PANTHER" id="PTHR33964:SF2">
    <property type="entry name" value="IP09356P"/>
    <property type="match status" value="1"/>
</dbReference>
<dbReference type="EMBL" id="GEDC01007460">
    <property type="protein sequence ID" value="JAS29838.1"/>
    <property type="molecule type" value="Transcribed_RNA"/>
</dbReference>
<sequence>MVLLNWSGLFVFPWLTTIITLAEDPANKCNRSYLDDCLGKLPPILKESELKGIPSSKKDVDASCSAFKTGMGCIDQYAKECLTEIGRKVLEDHTAGARHTFKFLCDDPVFQKEYLQYTTCYRGISKDWDSCASKFVGLVKEEMSRKNASHRLLELCCAKHGFLKCVYVASRLKCRKEEALFINKIADTLSNMRVYSLHCDSIGVELCSYTNHIQPGSLTFWVAFNILLKTFIPFN</sequence>
<organism evidence="2">
    <name type="scientific">Clastoptera arizonana</name>
    <name type="common">Arizona spittle bug</name>
    <dbReference type="NCBI Taxonomy" id="38151"/>
    <lineage>
        <taxon>Eukaryota</taxon>
        <taxon>Metazoa</taxon>
        <taxon>Ecdysozoa</taxon>
        <taxon>Arthropoda</taxon>
        <taxon>Hexapoda</taxon>
        <taxon>Insecta</taxon>
        <taxon>Pterygota</taxon>
        <taxon>Neoptera</taxon>
        <taxon>Paraneoptera</taxon>
        <taxon>Hemiptera</taxon>
        <taxon>Auchenorrhyncha</taxon>
        <taxon>Cercopoidea</taxon>
        <taxon>Clastopteridae</taxon>
        <taxon>Clastoptera</taxon>
    </lineage>
</organism>
<protein>
    <recommendedName>
        <fullName evidence="3">DUF19 domain-containing protein</fullName>
    </recommendedName>
</protein>
<proteinExistence type="predicted"/>
<feature type="signal peptide" evidence="1">
    <location>
        <begin position="1"/>
        <end position="22"/>
    </location>
</feature>
<feature type="chain" id="PRO_5008581558" description="DUF19 domain-containing protein" evidence="1">
    <location>
        <begin position="23"/>
        <end position="235"/>
    </location>
</feature>
<evidence type="ECO:0000313" key="2">
    <source>
        <dbReference type="EMBL" id="JAS29838.1"/>
    </source>
</evidence>
<evidence type="ECO:0008006" key="3">
    <source>
        <dbReference type="Google" id="ProtNLM"/>
    </source>
</evidence>
<evidence type="ECO:0000256" key="1">
    <source>
        <dbReference type="SAM" id="SignalP"/>
    </source>
</evidence>
<gene>
    <name evidence="2" type="ORF">g.1262</name>
</gene>
<dbReference type="AlphaFoldDB" id="A0A1B6DVX2"/>
<keyword evidence="1" id="KW-0732">Signal</keyword>
<name>A0A1B6DVX2_9HEMI</name>
<reference evidence="2" key="1">
    <citation type="submission" date="2015-12" db="EMBL/GenBank/DDBJ databases">
        <title>De novo transcriptome assembly of four potential Pierce s Disease insect vectors from Arizona vineyards.</title>
        <authorList>
            <person name="Tassone E.E."/>
        </authorList>
    </citation>
    <scope>NUCLEOTIDE SEQUENCE</scope>
</reference>
<accession>A0A1B6DVX2</accession>
<dbReference type="PANTHER" id="PTHR33964">
    <property type="entry name" value="RE45066P-RELATED"/>
    <property type="match status" value="1"/>
</dbReference>